<dbReference type="Gene3D" id="3.90.550.10">
    <property type="entry name" value="Spore Coat Polysaccharide Biosynthesis Protein SpsA, Chain A"/>
    <property type="match status" value="1"/>
</dbReference>
<feature type="domain" description="Glycosyltransferase 2-like" evidence="2">
    <location>
        <begin position="8"/>
        <end position="138"/>
    </location>
</feature>
<dbReference type="Pfam" id="PF00535">
    <property type="entry name" value="Glycos_transf_2"/>
    <property type="match status" value="1"/>
</dbReference>
<dbReference type="PANTHER" id="PTHR22916">
    <property type="entry name" value="GLYCOSYLTRANSFERASE"/>
    <property type="match status" value="1"/>
</dbReference>
<dbReference type="InterPro" id="IPR029044">
    <property type="entry name" value="Nucleotide-diphossugar_trans"/>
</dbReference>
<organism evidence="3 4">
    <name type="scientific">Candidatus Xianfuyuplasma coldseepsis</name>
    <dbReference type="NCBI Taxonomy" id="2782163"/>
    <lineage>
        <taxon>Bacteria</taxon>
        <taxon>Bacillati</taxon>
        <taxon>Mycoplasmatota</taxon>
        <taxon>Mollicutes</taxon>
        <taxon>Candidatus Izemoplasmatales</taxon>
        <taxon>Candidatus Izemoplasmataceae</taxon>
        <taxon>Candidatus Xianfuyuplasma</taxon>
    </lineage>
</organism>
<dbReference type="RefSeq" id="WP_258878145.1">
    <property type="nucleotide sequence ID" value="NZ_CP048914.1"/>
</dbReference>
<dbReference type="AlphaFoldDB" id="A0A7L7KP23"/>
<accession>A0A7L7KP23</accession>
<keyword evidence="1" id="KW-0472">Membrane</keyword>
<keyword evidence="1" id="KW-0812">Transmembrane</keyword>
<reference evidence="3 4" key="1">
    <citation type="submission" date="2020-02" db="EMBL/GenBank/DDBJ databases">
        <authorList>
            <person name="Zheng R.K."/>
            <person name="Sun C.M."/>
        </authorList>
    </citation>
    <scope>NUCLEOTIDE SEQUENCE [LARGE SCALE GENOMIC DNA]</scope>
    <source>
        <strain evidence="4">zrk13</strain>
    </source>
</reference>
<protein>
    <submittedName>
        <fullName evidence="3">Glycosyltransferase family 2 protein</fullName>
    </submittedName>
</protein>
<dbReference type="Proteomes" id="UP000514720">
    <property type="component" value="Chromosome"/>
</dbReference>
<evidence type="ECO:0000313" key="4">
    <source>
        <dbReference type="Proteomes" id="UP000514720"/>
    </source>
</evidence>
<dbReference type="InterPro" id="IPR001173">
    <property type="entry name" value="Glyco_trans_2-like"/>
</dbReference>
<dbReference type="EMBL" id="CP048914">
    <property type="protein sequence ID" value="QMS84530.1"/>
    <property type="molecule type" value="Genomic_DNA"/>
</dbReference>
<keyword evidence="1" id="KW-1133">Transmembrane helix</keyword>
<name>A0A7L7KP23_9MOLU</name>
<dbReference type="SUPFAM" id="SSF53448">
    <property type="entry name" value="Nucleotide-diphospho-sugar transferases"/>
    <property type="match status" value="1"/>
</dbReference>
<keyword evidence="4" id="KW-1185">Reference proteome</keyword>
<evidence type="ECO:0000259" key="2">
    <source>
        <dbReference type="Pfam" id="PF00535"/>
    </source>
</evidence>
<proteinExistence type="predicted"/>
<dbReference type="KEGG" id="xcl:G4Z02_01800"/>
<evidence type="ECO:0000313" key="3">
    <source>
        <dbReference type="EMBL" id="QMS84530.1"/>
    </source>
</evidence>
<dbReference type="CDD" id="cd00761">
    <property type="entry name" value="Glyco_tranf_GTA_type"/>
    <property type="match status" value="1"/>
</dbReference>
<keyword evidence="3" id="KW-0808">Transferase</keyword>
<evidence type="ECO:0000256" key="1">
    <source>
        <dbReference type="SAM" id="Phobius"/>
    </source>
</evidence>
<gene>
    <name evidence="3" type="ORF">G4Z02_01800</name>
</gene>
<feature type="transmembrane region" description="Helical" evidence="1">
    <location>
        <begin position="276"/>
        <end position="295"/>
    </location>
</feature>
<dbReference type="PANTHER" id="PTHR22916:SF3">
    <property type="entry name" value="UDP-GLCNAC:BETAGAL BETA-1,3-N-ACETYLGLUCOSAMINYLTRANSFERASE-LIKE PROTEIN 1"/>
    <property type="match status" value="1"/>
</dbReference>
<dbReference type="GO" id="GO:0016758">
    <property type="term" value="F:hexosyltransferase activity"/>
    <property type="evidence" value="ECO:0007669"/>
    <property type="project" value="UniProtKB-ARBA"/>
</dbReference>
<sequence length="316" mass="36514">MSESPLVSVIIPTYGRSESLLNSIDSVMTQSYKDIELIVIDDNNSDSEYFKYNYNGLLQSYPNIIYIAQGKNVGAARARNNAVKVSNGSMIAFLDDDDIWLPDKLKLQIELFNHSSVTNIGMIYCFTSIFDSNRNKIKEIHNEYKGNPVLVQFFKNITSTSTMLLPKNVFLEVGGFPLLKSGQDYIFLLNLLEAGYNIDYVAKPLIEQYYHNDERISNSYNSLLGTFETMQVIESKISILPMGKRRKLKRQLNFRLLYKAIYFDDRKFKSIAIKKSINNFIFEVLLIYTVIYLPIKFFGGKMVIEFLQSIKYRITR</sequence>